<dbReference type="Proteomes" id="UP000499080">
    <property type="component" value="Unassembled WGS sequence"/>
</dbReference>
<reference evidence="1 2" key="1">
    <citation type="journal article" date="2019" name="Sci. Rep.">
        <title>Orb-weaving spider Araneus ventricosus genome elucidates the spidroin gene catalogue.</title>
        <authorList>
            <person name="Kono N."/>
            <person name="Nakamura H."/>
            <person name="Ohtoshi R."/>
            <person name="Moran D.A.P."/>
            <person name="Shinohara A."/>
            <person name="Yoshida Y."/>
            <person name="Fujiwara M."/>
            <person name="Mori M."/>
            <person name="Tomita M."/>
            <person name="Arakawa K."/>
        </authorList>
    </citation>
    <scope>NUCLEOTIDE SEQUENCE [LARGE SCALE GENOMIC DNA]</scope>
</reference>
<sequence>MSRLQPIGLPWLLNCCLPSPANFLDTLTLECGSLVKTSKIIEEYYNIIPTEYLDSTQVNHLRNERYFLLFEKLTASHLQHFHIYSNPLGFLSDF</sequence>
<gene>
    <name evidence="1" type="ORF">AVEN_88501_1</name>
</gene>
<dbReference type="AlphaFoldDB" id="A0A4Y2HR97"/>
<evidence type="ECO:0000313" key="2">
    <source>
        <dbReference type="Proteomes" id="UP000499080"/>
    </source>
</evidence>
<accession>A0A4Y2HR97</accession>
<organism evidence="1 2">
    <name type="scientific">Araneus ventricosus</name>
    <name type="common">Orbweaver spider</name>
    <name type="synonym">Epeira ventricosa</name>
    <dbReference type="NCBI Taxonomy" id="182803"/>
    <lineage>
        <taxon>Eukaryota</taxon>
        <taxon>Metazoa</taxon>
        <taxon>Ecdysozoa</taxon>
        <taxon>Arthropoda</taxon>
        <taxon>Chelicerata</taxon>
        <taxon>Arachnida</taxon>
        <taxon>Araneae</taxon>
        <taxon>Araneomorphae</taxon>
        <taxon>Entelegynae</taxon>
        <taxon>Araneoidea</taxon>
        <taxon>Araneidae</taxon>
        <taxon>Araneus</taxon>
    </lineage>
</organism>
<keyword evidence="2" id="KW-1185">Reference proteome</keyword>
<proteinExistence type="predicted"/>
<protein>
    <submittedName>
        <fullName evidence="1">Uncharacterized protein</fullName>
    </submittedName>
</protein>
<name>A0A4Y2HR97_ARAVE</name>
<comment type="caution">
    <text evidence="1">The sequence shown here is derived from an EMBL/GenBank/DDBJ whole genome shotgun (WGS) entry which is preliminary data.</text>
</comment>
<dbReference type="EMBL" id="BGPR01002104">
    <property type="protein sequence ID" value="GBM67810.1"/>
    <property type="molecule type" value="Genomic_DNA"/>
</dbReference>
<evidence type="ECO:0000313" key="1">
    <source>
        <dbReference type="EMBL" id="GBM67810.1"/>
    </source>
</evidence>